<evidence type="ECO:0000313" key="3">
    <source>
        <dbReference type="Proteomes" id="UP000326509"/>
    </source>
</evidence>
<dbReference type="EMBL" id="BKCG01000005">
    <property type="protein sequence ID" value="GER60008.1"/>
    <property type="molecule type" value="Genomic_DNA"/>
</dbReference>
<name>A0A5J4J1X8_9FLAO</name>
<sequence>MWVRAHQPDMSTTMLVEQENGVWVLQISASLTAFQQEVKIHFADTPYKTPEEFQSMVLEHVKNTLSLRVNGVDKVSFSRGIVKLGHETRVIFEVFGISEDLQKIDIINNVFKDVFKSQSALVISKNGFDKKQFVLNNENEHSINLLVEKNSFVNAKMEDSETVGNLLKAGAITLSIVVFIGLLLFRYDSKEHKILSALLN</sequence>
<accession>A0A5J4J1X8</accession>
<dbReference type="AlphaFoldDB" id="A0A5J4J1X8"/>
<comment type="caution">
    <text evidence="2">The sequence shown here is derived from an EMBL/GenBank/DDBJ whole genome shotgun (WGS) entry which is preliminary data.</text>
</comment>
<keyword evidence="1" id="KW-0472">Membrane</keyword>
<keyword evidence="3" id="KW-1185">Reference proteome</keyword>
<evidence type="ECO:0000256" key="1">
    <source>
        <dbReference type="SAM" id="Phobius"/>
    </source>
</evidence>
<feature type="transmembrane region" description="Helical" evidence="1">
    <location>
        <begin position="166"/>
        <end position="185"/>
    </location>
</feature>
<reference evidence="2 3" key="1">
    <citation type="submission" date="2019-08" db="EMBL/GenBank/DDBJ databases">
        <title>Draft genome sequence of Ulvibacter marinus type strain NBRC 109484.</title>
        <authorList>
            <person name="Kawano K."/>
            <person name="Ushijima N."/>
            <person name="Kihara M."/>
            <person name="Itoh H."/>
        </authorList>
    </citation>
    <scope>NUCLEOTIDE SEQUENCE [LARGE SCALE GENOMIC DNA]</scope>
    <source>
        <strain evidence="2 3">NBRC 109484</strain>
    </source>
</reference>
<keyword evidence="1" id="KW-1133">Transmembrane helix</keyword>
<organism evidence="2 3">
    <name type="scientific">Patiriisocius marinus</name>
    <dbReference type="NCBI Taxonomy" id="1397112"/>
    <lineage>
        <taxon>Bacteria</taxon>
        <taxon>Pseudomonadati</taxon>
        <taxon>Bacteroidota</taxon>
        <taxon>Flavobacteriia</taxon>
        <taxon>Flavobacteriales</taxon>
        <taxon>Flavobacteriaceae</taxon>
        <taxon>Patiriisocius</taxon>
    </lineage>
</organism>
<evidence type="ECO:0000313" key="2">
    <source>
        <dbReference type="EMBL" id="GER60008.1"/>
    </source>
</evidence>
<protein>
    <submittedName>
        <fullName evidence="2">Uncharacterized protein</fullName>
    </submittedName>
</protein>
<dbReference type="InterPro" id="IPR046525">
    <property type="entry name" value="DUF6702"/>
</dbReference>
<proteinExistence type="predicted"/>
<keyword evidence="1" id="KW-0812">Transmembrane</keyword>
<gene>
    <name evidence="2" type="ORF">ULMA_21160</name>
</gene>
<dbReference type="Proteomes" id="UP000326509">
    <property type="component" value="Unassembled WGS sequence"/>
</dbReference>
<dbReference type="Pfam" id="PF20420">
    <property type="entry name" value="DUF6702"/>
    <property type="match status" value="1"/>
</dbReference>